<proteinExistence type="predicted"/>
<keyword evidence="2" id="KW-0472">Membrane</keyword>
<evidence type="ECO:0000256" key="1">
    <source>
        <dbReference type="SAM" id="MobiDB-lite"/>
    </source>
</evidence>
<keyword evidence="2" id="KW-1133">Transmembrane helix</keyword>
<accession>A0A842HRL9</accession>
<protein>
    <submittedName>
        <fullName evidence="3">Uncharacterized protein</fullName>
    </submittedName>
</protein>
<evidence type="ECO:0000313" key="3">
    <source>
        <dbReference type="EMBL" id="MBC2776448.1"/>
    </source>
</evidence>
<feature type="compositionally biased region" description="Pro residues" evidence="1">
    <location>
        <begin position="62"/>
        <end position="71"/>
    </location>
</feature>
<evidence type="ECO:0000313" key="4">
    <source>
        <dbReference type="Proteomes" id="UP000564378"/>
    </source>
</evidence>
<keyword evidence="4" id="KW-1185">Reference proteome</keyword>
<keyword evidence="2" id="KW-0812">Transmembrane</keyword>
<feature type="compositionally biased region" description="Low complexity" evidence="1">
    <location>
        <begin position="52"/>
        <end position="61"/>
    </location>
</feature>
<dbReference type="Proteomes" id="UP000564378">
    <property type="component" value="Unassembled WGS sequence"/>
</dbReference>
<feature type="region of interest" description="Disordered" evidence="1">
    <location>
        <begin position="46"/>
        <end position="111"/>
    </location>
</feature>
<comment type="caution">
    <text evidence="3">The sequence shown here is derived from an EMBL/GenBank/DDBJ whole genome shotgun (WGS) entry which is preliminary data.</text>
</comment>
<sequence length="183" mass="19754">MDDYYAIALGALVAIGGFLALFVFLGLRGNRPDLLGPPADFGKREFGKKPVVRPAPVARTPLPRPAPPKPQPAIAASTRPIAAEPEAFDPAPADPAPSNPAPGPAPTPERAEFDRVWRREGSAGRAQMSESDYTPEQYVEREVKALLLQGQRARALRHVMFALSMPADQADAYVDRLASATRF</sequence>
<feature type="compositionally biased region" description="Low complexity" evidence="1">
    <location>
        <begin position="72"/>
        <end position="91"/>
    </location>
</feature>
<dbReference type="RefSeq" id="WP_185799731.1">
    <property type="nucleotide sequence ID" value="NZ_JACJVJ010000001.1"/>
</dbReference>
<name>A0A842HRL9_9SPHN</name>
<organism evidence="3 4">
    <name type="scientific">Parasphingopyxis marina</name>
    <dbReference type="NCBI Taxonomy" id="2761622"/>
    <lineage>
        <taxon>Bacteria</taxon>
        <taxon>Pseudomonadati</taxon>
        <taxon>Pseudomonadota</taxon>
        <taxon>Alphaproteobacteria</taxon>
        <taxon>Sphingomonadales</taxon>
        <taxon>Sphingomonadaceae</taxon>
        <taxon>Parasphingopyxis</taxon>
    </lineage>
</organism>
<feature type="transmembrane region" description="Helical" evidence="2">
    <location>
        <begin position="6"/>
        <end position="27"/>
    </location>
</feature>
<gene>
    <name evidence="3" type="ORF">H6P80_02320</name>
</gene>
<dbReference type="EMBL" id="JACJVJ010000001">
    <property type="protein sequence ID" value="MBC2776448.1"/>
    <property type="molecule type" value="Genomic_DNA"/>
</dbReference>
<evidence type="ECO:0000256" key="2">
    <source>
        <dbReference type="SAM" id="Phobius"/>
    </source>
</evidence>
<dbReference type="AlphaFoldDB" id="A0A842HRL9"/>
<reference evidence="3 4" key="1">
    <citation type="submission" date="2020-08" db="EMBL/GenBank/DDBJ databases">
        <title>Draft genome sequence of Parasphingopyxis sp. GrpM-11.</title>
        <authorList>
            <person name="Oh J."/>
            <person name="Roh D.-H."/>
        </authorList>
    </citation>
    <scope>NUCLEOTIDE SEQUENCE [LARGE SCALE GENOMIC DNA]</scope>
    <source>
        <strain evidence="3 4">GrpM-11</strain>
    </source>
</reference>
<feature type="compositionally biased region" description="Pro residues" evidence="1">
    <location>
        <begin position="92"/>
        <end position="107"/>
    </location>
</feature>